<comment type="similarity">
    <text evidence="2 4">Belongs to the peptidase M16 family.</text>
</comment>
<name>A0ABU9YJN3_9PROT</name>
<evidence type="ECO:0000259" key="5">
    <source>
        <dbReference type="Pfam" id="PF00675"/>
    </source>
</evidence>
<organism evidence="7 8">
    <name type="scientific">Tistrella arctica</name>
    <dbReference type="NCBI Taxonomy" id="3133430"/>
    <lineage>
        <taxon>Bacteria</taxon>
        <taxon>Pseudomonadati</taxon>
        <taxon>Pseudomonadota</taxon>
        <taxon>Alphaproteobacteria</taxon>
        <taxon>Geminicoccales</taxon>
        <taxon>Geminicoccaceae</taxon>
        <taxon>Tistrella</taxon>
    </lineage>
</organism>
<sequence>MPASLPPAERPRRRGRLTAPLFAASAGLMMLMATGLAAPLAAAQPSAAQPAAAQPAAASPAAVPPPSVAAATAAAAAKAATPLLGARTRTLDNGLQVVVVEDHRMPVVSHMVWYRVGSADEPPRRSGIAHFLEHLMFKGTDQVAGDEFSRLIAENGGRDNAFTSYDFTAYYQNIAADRLDLVMRLEADRMTGLKLTPEDTRTELQVVIEERRSRTDNDPQARFSEAYRAMLYGGHPYGRPVIGWSAELPTLTRDDALAFYKAHYRPSAAIVVVAGDVQAADVFKLAEATYGRVANDGPAPDDAAPGAGAGAGVANDARAIEAHRLRPAPAPLIGDRRLVLAEAGVASPTWRRSWLVPGAESFGRDREEALDLFLFAMGGGSNSPLYRRLVVAEGVAVQAGAFYSGARDEGQVMIYAAPAPGVSVAALEAAVEAAVADLLKDGVPADVLERARTRMLADAVYARDSVSSTANLVGRALATGETLDRLETWPERIAAITGEQGLEAARAVMAPPAGTATGILLPEGLGVDDPAPAVASAASAAPSSEGTVH</sequence>
<dbReference type="InterPro" id="IPR011249">
    <property type="entry name" value="Metalloenz_LuxS/M16"/>
</dbReference>
<evidence type="ECO:0000313" key="7">
    <source>
        <dbReference type="EMBL" id="MEN2988937.1"/>
    </source>
</evidence>
<feature type="domain" description="Peptidase M16 C-terminal" evidence="6">
    <location>
        <begin position="251"/>
        <end position="454"/>
    </location>
</feature>
<dbReference type="Pfam" id="PF05193">
    <property type="entry name" value="Peptidase_M16_C"/>
    <property type="match status" value="1"/>
</dbReference>
<accession>A0ABU9YJN3</accession>
<proteinExistence type="inferred from homology"/>
<keyword evidence="3" id="KW-0645">Protease</keyword>
<comment type="cofactor">
    <cofactor evidence="1">
        <name>Zn(2+)</name>
        <dbReference type="ChEBI" id="CHEBI:29105"/>
    </cofactor>
</comment>
<dbReference type="PANTHER" id="PTHR11851:SF49">
    <property type="entry name" value="MITOCHONDRIAL-PROCESSING PEPTIDASE SUBUNIT ALPHA"/>
    <property type="match status" value="1"/>
</dbReference>
<protein>
    <submittedName>
        <fullName evidence="7">Pitrilysin family protein</fullName>
    </submittedName>
</protein>
<dbReference type="Gene3D" id="3.30.830.10">
    <property type="entry name" value="Metalloenzyme, LuxS/M16 peptidase-like"/>
    <property type="match status" value="2"/>
</dbReference>
<reference evidence="7 8" key="1">
    <citation type="submission" date="2024-03" db="EMBL/GenBank/DDBJ databases">
        <title>High-quality draft genome sequencing of Tistrella sp. BH-R2-4.</title>
        <authorList>
            <person name="Dong C."/>
        </authorList>
    </citation>
    <scope>NUCLEOTIDE SEQUENCE [LARGE SCALE GENOMIC DNA]</scope>
    <source>
        <strain evidence="7 8">BH-R2-4</strain>
    </source>
</reference>
<evidence type="ECO:0000259" key="6">
    <source>
        <dbReference type="Pfam" id="PF05193"/>
    </source>
</evidence>
<evidence type="ECO:0000256" key="3">
    <source>
        <dbReference type="ARBA" id="ARBA00023049"/>
    </source>
</evidence>
<dbReference type="EMBL" id="JBBKTW010000004">
    <property type="protein sequence ID" value="MEN2988937.1"/>
    <property type="molecule type" value="Genomic_DNA"/>
</dbReference>
<feature type="domain" description="Peptidase M16 N-terminal" evidence="5">
    <location>
        <begin position="97"/>
        <end position="242"/>
    </location>
</feature>
<dbReference type="RefSeq" id="WP_345937368.1">
    <property type="nucleotide sequence ID" value="NZ_JBBKTW010000004.1"/>
</dbReference>
<keyword evidence="3" id="KW-0378">Hydrolase</keyword>
<evidence type="ECO:0000256" key="4">
    <source>
        <dbReference type="RuleBase" id="RU004447"/>
    </source>
</evidence>
<dbReference type="SUPFAM" id="SSF63411">
    <property type="entry name" value="LuxS/MPP-like metallohydrolase"/>
    <property type="match status" value="2"/>
</dbReference>
<gene>
    <name evidence="7" type="ORF">WG926_11540</name>
</gene>
<dbReference type="PANTHER" id="PTHR11851">
    <property type="entry name" value="METALLOPROTEASE"/>
    <property type="match status" value="1"/>
</dbReference>
<dbReference type="InterPro" id="IPR007863">
    <property type="entry name" value="Peptidase_M16_C"/>
</dbReference>
<dbReference type="InterPro" id="IPR011765">
    <property type="entry name" value="Pept_M16_N"/>
</dbReference>
<evidence type="ECO:0000313" key="8">
    <source>
        <dbReference type="Proteomes" id="UP001413721"/>
    </source>
</evidence>
<dbReference type="PROSITE" id="PS00143">
    <property type="entry name" value="INSULINASE"/>
    <property type="match status" value="1"/>
</dbReference>
<dbReference type="Pfam" id="PF00675">
    <property type="entry name" value="Peptidase_M16"/>
    <property type="match status" value="1"/>
</dbReference>
<evidence type="ECO:0000256" key="1">
    <source>
        <dbReference type="ARBA" id="ARBA00001947"/>
    </source>
</evidence>
<dbReference type="InterPro" id="IPR001431">
    <property type="entry name" value="Pept_M16_Zn_BS"/>
</dbReference>
<dbReference type="InterPro" id="IPR050361">
    <property type="entry name" value="MPP/UQCRC_Complex"/>
</dbReference>
<keyword evidence="8" id="KW-1185">Reference proteome</keyword>
<dbReference type="Proteomes" id="UP001413721">
    <property type="component" value="Unassembled WGS sequence"/>
</dbReference>
<evidence type="ECO:0000256" key="2">
    <source>
        <dbReference type="ARBA" id="ARBA00007261"/>
    </source>
</evidence>
<keyword evidence="3" id="KW-0482">Metalloprotease</keyword>
<comment type="caution">
    <text evidence="7">The sequence shown here is derived from an EMBL/GenBank/DDBJ whole genome shotgun (WGS) entry which is preliminary data.</text>
</comment>